<protein>
    <submittedName>
        <fullName evidence="1">Uncharacterized protein</fullName>
    </submittedName>
</protein>
<dbReference type="EMBL" id="BEXD01002620">
    <property type="protein sequence ID" value="GBB98897.1"/>
    <property type="molecule type" value="Genomic_DNA"/>
</dbReference>
<dbReference type="Proteomes" id="UP000247702">
    <property type="component" value="Unassembled WGS sequence"/>
</dbReference>
<evidence type="ECO:0000313" key="2">
    <source>
        <dbReference type="Proteomes" id="UP000247702"/>
    </source>
</evidence>
<comment type="caution">
    <text evidence="1">The sequence shown here is derived from an EMBL/GenBank/DDBJ whole genome shotgun (WGS) entry which is preliminary data.</text>
</comment>
<proteinExistence type="predicted"/>
<name>A0A2Z6R953_9GLOM</name>
<evidence type="ECO:0000313" key="1">
    <source>
        <dbReference type="EMBL" id="GBB98897.1"/>
    </source>
</evidence>
<organism evidence="1 2">
    <name type="scientific">Rhizophagus clarus</name>
    <dbReference type="NCBI Taxonomy" id="94130"/>
    <lineage>
        <taxon>Eukaryota</taxon>
        <taxon>Fungi</taxon>
        <taxon>Fungi incertae sedis</taxon>
        <taxon>Mucoromycota</taxon>
        <taxon>Glomeromycotina</taxon>
        <taxon>Glomeromycetes</taxon>
        <taxon>Glomerales</taxon>
        <taxon>Glomeraceae</taxon>
        <taxon>Rhizophagus</taxon>
    </lineage>
</organism>
<accession>A0A2Z6R953</accession>
<gene>
    <name evidence="1" type="ORF">RclHR1_33560003</name>
</gene>
<reference evidence="1 2" key="1">
    <citation type="submission" date="2017-11" db="EMBL/GenBank/DDBJ databases">
        <title>The genome of Rhizophagus clarus HR1 reveals common genetic basis of auxotrophy among arbuscular mycorrhizal fungi.</title>
        <authorList>
            <person name="Kobayashi Y."/>
        </authorList>
    </citation>
    <scope>NUCLEOTIDE SEQUENCE [LARGE SCALE GENOMIC DNA]</scope>
    <source>
        <strain evidence="1 2">HR1</strain>
    </source>
</reference>
<sequence length="100" mass="11561">MLTNVWNSFRGGLYDISKVQKSFIGGLLSGTSLEADYDILKSGTPLEVNYDISKTFHFEDWTLFEDPVTIFEDYFEGPDKPRLHSKILDVEILYISQKYL</sequence>
<dbReference type="AlphaFoldDB" id="A0A2Z6R953"/>
<keyword evidence="2" id="KW-1185">Reference proteome</keyword>